<evidence type="ECO:0000313" key="3">
    <source>
        <dbReference type="Proteomes" id="UP000235672"/>
    </source>
</evidence>
<sequence length="173" mass="19551">MANSTLSRTSSSSSINSIEFDVELISRYDIVGERITPFDPHTPSFRDNTITLFSRLNYVISSADLRPFTSQESDPTSAKSNHHTELDAFTSQEGDPTSAKREYHARLIYDNNPEGKISTAFWAKRHHSTSVVLGIYYVVLTERELKAIRVWEDENIKDGDQEEGQEDGSTEDS</sequence>
<proteinExistence type="predicted"/>
<dbReference type="AlphaFoldDB" id="A0A2J6PPL1"/>
<feature type="region of interest" description="Disordered" evidence="1">
    <location>
        <begin position="69"/>
        <end position="100"/>
    </location>
</feature>
<feature type="compositionally biased region" description="Acidic residues" evidence="1">
    <location>
        <begin position="160"/>
        <end position="173"/>
    </location>
</feature>
<protein>
    <submittedName>
        <fullName evidence="2">Uncharacterized protein</fullName>
    </submittedName>
</protein>
<organism evidence="2 3">
    <name type="scientific">Hyaloscypha hepaticicola</name>
    <dbReference type="NCBI Taxonomy" id="2082293"/>
    <lineage>
        <taxon>Eukaryota</taxon>
        <taxon>Fungi</taxon>
        <taxon>Dikarya</taxon>
        <taxon>Ascomycota</taxon>
        <taxon>Pezizomycotina</taxon>
        <taxon>Leotiomycetes</taxon>
        <taxon>Helotiales</taxon>
        <taxon>Hyaloscyphaceae</taxon>
        <taxon>Hyaloscypha</taxon>
    </lineage>
</organism>
<gene>
    <name evidence="2" type="ORF">NA56DRAFT_709349</name>
</gene>
<reference evidence="2 3" key="1">
    <citation type="submission" date="2016-05" db="EMBL/GenBank/DDBJ databases">
        <title>A degradative enzymes factory behind the ericoid mycorrhizal symbiosis.</title>
        <authorList>
            <consortium name="DOE Joint Genome Institute"/>
            <person name="Martino E."/>
            <person name="Morin E."/>
            <person name="Grelet G."/>
            <person name="Kuo A."/>
            <person name="Kohler A."/>
            <person name="Daghino S."/>
            <person name="Barry K."/>
            <person name="Choi C."/>
            <person name="Cichocki N."/>
            <person name="Clum A."/>
            <person name="Copeland A."/>
            <person name="Hainaut M."/>
            <person name="Haridas S."/>
            <person name="Labutti K."/>
            <person name="Lindquist E."/>
            <person name="Lipzen A."/>
            <person name="Khouja H.-R."/>
            <person name="Murat C."/>
            <person name="Ohm R."/>
            <person name="Olson A."/>
            <person name="Spatafora J."/>
            <person name="Veneault-Fourrey C."/>
            <person name="Henrissat B."/>
            <person name="Grigoriev I."/>
            <person name="Martin F."/>
            <person name="Perotto S."/>
        </authorList>
    </citation>
    <scope>NUCLEOTIDE SEQUENCE [LARGE SCALE GENOMIC DNA]</scope>
    <source>
        <strain evidence="2 3">UAMH 7357</strain>
    </source>
</reference>
<name>A0A2J6PPL1_9HELO</name>
<feature type="region of interest" description="Disordered" evidence="1">
    <location>
        <begin position="154"/>
        <end position="173"/>
    </location>
</feature>
<keyword evidence="3" id="KW-1185">Reference proteome</keyword>
<evidence type="ECO:0000256" key="1">
    <source>
        <dbReference type="SAM" id="MobiDB-lite"/>
    </source>
</evidence>
<dbReference type="Proteomes" id="UP000235672">
    <property type="component" value="Unassembled WGS sequence"/>
</dbReference>
<feature type="compositionally biased region" description="Polar residues" evidence="1">
    <location>
        <begin position="69"/>
        <end position="79"/>
    </location>
</feature>
<evidence type="ECO:0000313" key="2">
    <source>
        <dbReference type="EMBL" id="PMD15964.1"/>
    </source>
</evidence>
<accession>A0A2J6PPL1</accession>
<dbReference type="EMBL" id="KZ613509">
    <property type="protein sequence ID" value="PMD15964.1"/>
    <property type="molecule type" value="Genomic_DNA"/>
</dbReference>